<dbReference type="GO" id="GO:0003676">
    <property type="term" value="F:nucleic acid binding"/>
    <property type="evidence" value="ECO:0007669"/>
    <property type="project" value="InterPro"/>
</dbReference>
<dbReference type="EMBL" id="JH793563">
    <property type="protein sequence ID" value="ELQ40940.1"/>
    <property type="molecule type" value="Genomic_DNA"/>
</dbReference>
<sequence>MFLGRRWHLIVEAYHEVCKKLEISAPSQPSILFLVSNHSYWERTNPKKWTIALTALCNRQRFYQDTIQHNTQTKVLLGKLKERIRFIETSVYARPNPSVRPYTTRRLKQMSANHVSVLPVTGRATSVAGTHTGLTAKAFALLLLLSFSIKPGGSLRIGLLKLAGSTKLRWDDNGYPLEDPASSADLKSDIAQLLCSKAGLERAFDELYAAGVASLASDDPPTVTITATGYEMLAGKCEEADIGSWKRQALIVACRAVSFKYLGFPNTVEERTSLKSYLEHTLKALRAHYRGFEDLSPFTRVEVALCLIEASRFPGMAWKRSILVWAKEVMGHYDDVYVDHGMSQRLTVVRRLEGDLPTARQTINRLLTHDASRHAHYEEKGHLSAVTGHAVVEQALNCFQEEQLATANSILSSWKPLSNPPCPAENTVVFRGELLRAKISRYQGEFARSLASIQICREIVSQHHPKTIVLEDDLASLACEHADALRELDRLQEAEEILDEALATSLGVGDLQVLSLCRAEVLFAQDRLDEAKAACQEYATAVSLTKMAKLRLCITRAKISHLQAEWSDALFWWTEALKTIAKFPPTSGHATWAIHVSVAHILQHQNADLRMNGETQARGIADLKKLATKSEALCWIAGLRHCVIIVFNPPYIQVPVPHDRIVSIYTNTSSSPEWILPDPSLGTPALVLIRTSSSPEWILPDPSLDTPALVLIRTSSSPEWILPDPSLDTPALVLIRTSSSPEWILPDPSSASHTSAIQEYFTQHCLWAFLKVQS</sequence>
<reference evidence="2" key="1">
    <citation type="journal article" date="2012" name="PLoS Genet.">
        <title>Comparative analysis of the genomes of two field isolates of the rice blast fungus Magnaporthe oryzae.</title>
        <authorList>
            <person name="Xue M."/>
            <person name="Yang J."/>
            <person name="Li Z."/>
            <person name="Hu S."/>
            <person name="Yao N."/>
            <person name="Dean R.A."/>
            <person name="Zhao W."/>
            <person name="Shen M."/>
            <person name="Zhang H."/>
            <person name="Li C."/>
            <person name="Liu L."/>
            <person name="Cao L."/>
            <person name="Xu X."/>
            <person name="Xing Y."/>
            <person name="Hsiang T."/>
            <person name="Zhang Z."/>
            <person name="Xu J.R."/>
            <person name="Peng Y.L."/>
        </authorList>
    </citation>
    <scope>NUCLEOTIDE SEQUENCE</scope>
    <source>
        <strain evidence="2">Y34</strain>
    </source>
</reference>
<organism evidence="2">
    <name type="scientific">Pyricularia oryzae (strain Y34)</name>
    <name type="common">Rice blast fungus</name>
    <name type="synonym">Magnaporthe oryzae</name>
    <dbReference type="NCBI Taxonomy" id="1143189"/>
    <lineage>
        <taxon>Eukaryota</taxon>
        <taxon>Fungi</taxon>
        <taxon>Dikarya</taxon>
        <taxon>Ascomycota</taxon>
        <taxon>Pezizomycotina</taxon>
        <taxon>Sordariomycetes</taxon>
        <taxon>Sordariomycetidae</taxon>
        <taxon>Magnaporthales</taxon>
        <taxon>Pyriculariaceae</taxon>
        <taxon>Pyricularia</taxon>
    </lineage>
</organism>
<dbReference type="SUPFAM" id="SSF48452">
    <property type="entry name" value="TPR-like"/>
    <property type="match status" value="1"/>
</dbReference>
<proteinExistence type="predicted"/>
<dbReference type="AlphaFoldDB" id="A0AA97P2N9"/>
<gene>
    <name evidence="2" type="ORF">OOU_Y34scaffold00316g2</name>
</gene>
<dbReference type="InterPro" id="IPR011990">
    <property type="entry name" value="TPR-like_helical_dom_sf"/>
</dbReference>
<dbReference type="Gene3D" id="1.25.40.10">
    <property type="entry name" value="Tetratricopeptide repeat domain"/>
    <property type="match status" value="1"/>
</dbReference>
<feature type="coiled-coil region" evidence="1">
    <location>
        <begin position="474"/>
        <end position="501"/>
    </location>
</feature>
<keyword evidence="1" id="KW-0175">Coiled coil</keyword>
<dbReference type="GO" id="GO:0008168">
    <property type="term" value="F:methyltransferase activity"/>
    <property type="evidence" value="ECO:0007669"/>
    <property type="project" value="InterPro"/>
</dbReference>
<dbReference type="InterPro" id="IPR002052">
    <property type="entry name" value="DNA_methylase_N6_adenine_CS"/>
</dbReference>
<dbReference type="GO" id="GO:0032259">
    <property type="term" value="P:methylation"/>
    <property type="evidence" value="ECO:0007669"/>
    <property type="project" value="InterPro"/>
</dbReference>
<evidence type="ECO:0000313" key="2">
    <source>
        <dbReference type="EMBL" id="ELQ40940.1"/>
    </source>
</evidence>
<dbReference type="PROSITE" id="PS00092">
    <property type="entry name" value="N6_MTASE"/>
    <property type="match status" value="1"/>
</dbReference>
<name>A0AA97P2N9_PYRO3</name>
<protein>
    <submittedName>
        <fullName evidence="2">Uncharacterized protein</fullName>
    </submittedName>
</protein>
<accession>A0AA97P2N9</accession>
<evidence type="ECO:0000256" key="1">
    <source>
        <dbReference type="SAM" id="Coils"/>
    </source>
</evidence>
<dbReference type="Proteomes" id="UP000011086">
    <property type="component" value="Unassembled WGS sequence"/>
</dbReference>